<evidence type="ECO:0000256" key="3">
    <source>
        <dbReference type="ARBA" id="ARBA00023163"/>
    </source>
</evidence>
<dbReference type="InterPro" id="IPR036271">
    <property type="entry name" value="Tet_transcr_reg_TetR-rel_C_sf"/>
</dbReference>
<dbReference type="Proteomes" id="UP000198418">
    <property type="component" value="Unassembled WGS sequence"/>
</dbReference>
<feature type="domain" description="HTH tetR-type" evidence="5">
    <location>
        <begin position="6"/>
        <end position="66"/>
    </location>
</feature>
<organism evidence="6 7">
    <name type="scientific">Rhodoblastus acidophilus</name>
    <name type="common">Rhodopseudomonas acidophila</name>
    <dbReference type="NCBI Taxonomy" id="1074"/>
    <lineage>
        <taxon>Bacteria</taxon>
        <taxon>Pseudomonadati</taxon>
        <taxon>Pseudomonadota</taxon>
        <taxon>Alphaproteobacteria</taxon>
        <taxon>Hyphomicrobiales</taxon>
        <taxon>Rhodoblastaceae</taxon>
        <taxon>Rhodoblastus</taxon>
    </lineage>
</organism>
<evidence type="ECO:0000313" key="7">
    <source>
        <dbReference type="Proteomes" id="UP000198418"/>
    </source>
</evidence>
<dbReference type="EMBL" id="FYDG01000001">
    <property type="protein sequence ID" value="SNB52151.1"/>
    <property type="molecule type" value="Genomic_DNA"/>
</dbReference>
<dbReference type="InterPro" id="IPR009057">
    <property type="entry name" value="Homeodomain-like_sf"/>
</dbReference>
<dbReference type="PANTHER" id="PTHR47506:SF1">
    <property type="entry name" value="HTH-TYPE TRANSCRIPTIONAL REGULATOR YJDC"/>
    <property type="match status" value="1"/>
</dbReference>
<evidence type="ECO:0000313" key="6">
    <source>
        <dbReference type="EMBL" id="SNB52151.1"/>
    </source>
</evidence>
<dbReference type="AlphaFoldDB" id="A0A212PYG1"/>
<protein>
    <submittedName>
        <fullName evidence="6">Transcriptional regulator, TetR family</fullName>
    </submittedName>
</protein>
<name>A0A212PYG1_RHOAC</name>
<proteinExistence type="predicted"/>
<dbReference type="GO" id="GO:0003677">
    <property type="term" value="F:DNA binding"/>
    <property type="evidence" value="ECO:0007669"/>
    <property type="project" value="UniProtKB-UniRule"/>
</dbReference>
<evidence type="ECO:0000256" key="1">
    <source>
        <dbReference type="ARBA" id="ARBA00023015"/>
    </source>
</evidence>
<evidence type="ECO:0000256" key="2">
    <source>
        <dbReference type="ARBA" id="ARBA00023125"/>
    </source>
</evidence>
<dbReference type="InterPro" id="IPR001647">
    <property type="entry name" value="HTH_TetR"/>
</dbReference>
<reference evidence="7" key="1">
    <citation type="submission" date="2017-06" db="EMBL/GenBank/DDBJ databases">
        <authorList>
            <person name="Varghese N."/>
            <person name="Submissions S."/>
        </authorList>
    </citation>
    <scope>NUCLEOTIDE SEQUENCE [LARGE SCALE GENOMIC DNA]</scope>
    <source>
        <strain evidence="7">DSM 137</strain>
    </source>
</reference>
<dbReference type="SUPFAM" id="SSF48498">
    <property type="entry name" value="Tetracyclin repressor-like, C-terminal domain"/>
    <property type="match status" value="1"/>
</dbReference>
<keyword evidence="3" id="KW-0804">Transcription</keyword>
<feature type="DNA-binding region" description="H-T-H motif" evidence="4">
    <location>
        <begin position="29"/>
        <end position="48"/>
    </location>
</feature>
<dbReference type="SUPFAM" id="SSF46689">
    <property type="entry name" value="Homeodomain-like"/>
    <property type="match status" value="1"/>
</dbReference>
<dbReference type="PRINTS" id="PR00455">
    <property type="entry name" value="HTHTETR"/>
</dbReference>
<evidence type="ECO:0000259" key="5">
    <source>
        <dbReference type="PROSITE" id="PS50977"/>
    </source>
</evidence>
<gene>
    <name evidence="6" type="ORF">SAMN06265338_101195</name>
</gene>
<keyword evidence="1" id="KW-0805">Transcription regulation</keyword>
<dbReference type="PANTHER" id="PTHR47506">
    <property type="entry name" value="TRANSCRIPTIONAL REGULATORY PROTEIN"/>
    <property type="match status" value="1"/>
</dbReference>
<dbReference type="PROSITE" id="PS50977">
    <property type="entry name" value="HTH_TETR_2"/>
    <property type="match status" value="1"/>
</dbReference>
<dbReference type="InterPro" id="IPR011075">
    <property type="entry name" value="TetR_C"/>
</dbReference>
<dbReference type="Pfam" id="PF16925">
    <property type="entry name" value="TetR_C_13"/>
    <property type="match status" value="1"/>
</dbReference>
<accession>A0A212PYG1</accession>
<keyword evidence="2 4" id="KW-0238">DNA-binding</keyword>
<dbReference type="OrthoDB" id="9811084at2"/>
<evidence type="ECO:0000256" key="4">
    <source>
        <dbReference type="PROSITE-ProRule" id="PRU00335"/>
    </source>
</evidence>
<dbReference type="Gene3D" id="1.10.357.10">
    <property type="entry name" value="Tetracycline Repressor, domain 2"/>
    <property type="match status" value="1"/>
</dbReference>
<dbReference type="RefSeq" id="WP_088518695.1">
    <property type="nucleotide sequence ID" value="NZ_FYDG01000001.1"/>
</dbReference>
<sequence>MGAQIPETKRRLIAAALELIWRSSYGSVSVDDICKAADVRKGSFYHFFPSKADLAVAAMDHADIELRATYDRIFSPASPPLQRLENLAAFIYDAQKESAEKYGHVCGCPCASLGSEMGAQEPEIRAKFDEQRRHKTRYYQNVIRDLVAEGLLPADADVKAKADELFAYLMGRVMLARIENDLEPLRRDLKNGIFRTLGIAAETTPAA</sequence>
<keyword evidence="7" id="KW-1185">Reference proteome</keyword>
<dbReference type="Pfam" id="PF00440">
    <property type="entry name" value="TetR_N"/>
    <property type="match status" value="1"/>
</dbReference>